<dbReference type="PROSITE" id="PS00658">
    <property type="entry name" value="FORK_HEAD_2"/>
    <property type="match status" value="1"/>
</dbReference>
<evidence type="ECO:0000256" key="3">
    <source>
        <dbReference type="ARBA" id="ARBA00023125"/>
    </source>
</evidence>
<dbReference type="GO" id="GO:0005634">
    <property type="term" value="C:nucleus"/>
    <property type="evidence" value="ECO:0007669"/>
    <property type="project" value="UniProtKB-SubCell"/>
</dbReference>
<proteinExistence type="predicted"/>
<keyword evidence="3 6" id="KW-0238">DNA-binding</keyword>
<dbReference type="FunFam" id="1.10.10.10:FF:000016">
    <property type="entry name" value="Forkhead box protein I1"/>
    <property type="match status" value="1"/>
</dbReference>
<keyword evidence="10" id="KW-1185">Reference proteome</keyword>
<organism evidence="9 10">
    <name type="scientific">Tropilaelaps mercedesae</name>
    <dbReference type="NCBI Taxonomy" id="418985"/>
    <lineage>
        <taxon>Eukaryota</taxon>
        <taxon>Metazoa</taxon>
        <taxon>Ecdysozoa</taxon>
        <taxon>Arthropoda</taxon>
        <taxon>Chelicerata</taxon>
        <taxon>Arachnida</taxon>
        <taxon>Acari</taxon>
        <taxon>Parasitiformes</taxon>
        <taxon>Mesostigmata</taxon>
        <taxon>Gamasina</taxon>
        <taxon>Dermanyssoidea</taxon>
        <taxon>Laelapidae</taxon>
        <taxon>Tropilaelaps</taxon>
    </lineage>
</organism>
<dbReference type="InterPro" id="IPR050211">
    <property type="entry name" value="FOX_domain-containing"/>
</dbReference>
<evidence type="ECO:0000256" key="5">
    <source>
        <dbReference type="ARBA" id="ARBA00023242"/>
    </source>
</evidence>
<dbReference type="Pfam" id="PF00250">
    <property type="entry name" value="Forkhead"/>
    <property type="match status" value="1"/>
</dbReference>
<reference evidence="9 10" key="1">
    <citation type="journal article" date="2017" name="Gigascience">
        <title>Draft genome of the honey bee ectoparasitic mite, Tropilaelaps mercedesae, is shaped by the parasitic life history.</title>
        <authorList>
            <person name="Dong X."/>
            <person name="Armstrong S.D."/>
            <person name="Xia D."/>
            <person name="Makepeace B.L."/>
            <person name="Darby A.C."/>
            <person name="Kadowaki T."/>
        </authorList>
    </citation>
    <scope>NUCLEOTIDE SEQUENCE [LARGE SCALE GENOMIC DNA]</scope>
    <source>
        <strain evidence="9">Wuxi-XJTLU</strain>
    </source>
</reference>
<comment type="caution">
    <text evidence="9">The sequence shown here is derived from an EMBL/GenBank/DDBJ whole genome shotgun (WGS) entry which is preliminary data.</text>
</comment>
<dbReference type="Gene3D" id="1.10.10.10">
    <property type="entry name" value="Winged helix-like DNA-binding domain superfamily/Winged helix DNA-binding domain"/>
    <property type="match status" value="1"/>
</dbReference>
<dbReference type="CDD" id="cd20027">
    <property type="entry name" value="FH_FOXL1"/>
    <property type="match status" value="1"/>
</dbReference>
<gene>
    <name evidence="9" type="ORF">BIW11_01100</name>
</gene>
<name>A0A1V9XJI9_9ACAR</name>
<dbReference type="PANTHER" id="PTHR11829">
    <property type="entry name" value="FORKHEAD BOX PROTEIN"/>
    <property type="match status" value="1"/>
</dbReference>
<evidence type="ECO:0000256" key="2">
    <source>
        <dbReference type="ARBA" id="ARBA00023015"/>
    </source>
</evidence>
<dbReference type="GO" id="GO:0009653">
    <property type="term" value="P:anatomical structure morphogenesis"/>
    <property type="evidence" value="ECO:0007669"/>
    <property type="project" value="TreeGrafter"/>
</dbReference>
<evidence type="ECO:0000256" key="1">
    <source>
        <dbReference type="ARBA" id="ARBA00004123"/>
    </source>
</evidence>
<feature type="region of interest" description="Disordered" evidence="7">
    <location>
        <begin position="228"/>
        <end position="293"/>
    </location>
</feature>
<dbReference type="GO" id="GO:0030154">
    <property type="term" value="P:cell differentiation"/>
    <property type="evidence" value="ECO:0007669"/>
    <property type="project" value="TreeGrafter"/>
</dbReference>
<dbReference type="EMBL" id="MNPL01009523">
    <property type="protein sequence ID" value="OQR73677.1"/>
    <property type="molecule type" value="Genomic_DNA"/>
</dbReference>
<dbReference type="PRINTS" id="PR00053">
    <property type="entry name" value="FORKHEAD"/>
</dbReference>
<dbReference type="InParanoid" id="A0A1V9XJI9"/>
<dbReference type="Proteomes" id="UP000192247">
    <property type="component" value="Unassembled WGS sequence"/>
</dbReference>
<dbReference type="InterPro" id="IPR036390">
    <property type="entry name" value="WH_DNA-bd_sf"/>
</dbReference>
<dbReference type="PROSITE" id="PS00657">
    <property type="entry name" value="FORK_HEAD_1"/>
    <property type="match status" value="1"/>
</dbReference>
<evidence type="ECO:0000259" key="8">
    <source>
        <dbReference type="PROSITE" id="PS50039"/>
    </source>
</evidence>
<evidence type="ECO:0000313" key="10">
    <source>
        <dbReference type="Proteomes" id="UP000192247"/>
    </source>
</evidence>
<sequence>MHSIAEQQTYYCGSTSGITIPITNSGDFRSPVSPIARVSQVTVAKSTNLCTSELRADDSRVGSYSRAIGVPSPYADVGCSSEQILSPYTSTGELYLPADLRAPYLAPAYQSQVLHSSHMGSVPKDMVKPPYSYIALIAMAIQNADEKRITLNGIYQFIMERFPFYRENKQGWQNSIRHNLSLNECFVKIVRDDKKPGKGSYWTLHPASLTMFDNGSFLRRRRRFKMSDVERKNIEEPSNDPTGTNSVSAVNTTMHHASQGVLESGTDSDPLAPPKSRRMKKSKNCNSSRGSSVGISAATLTPAQQQQPQQHQNEYFLPSEVNSTSSKSGALQTGKPLLVSKNIDNIQTNGGLYLTLPPTNQVLTSGAIPQGSTVQCTTGQSESLTAADIPVALDIQTSSSGLSVKSPNVVKQEYPSPPQSVELYTATPTNDHIDIAGLAAYSGHHSPSHGVYGHYNSIKKSGYHGLSMETVETQGGLEHHHSYGRWHAQPQDCSSPDLHSGSYATTTTMNTDGQGHYYNAGSSSASLASPFTGSPGTFHGLAGLPTQTMVQHTAQTFGQPGLSSTSSYFCDSGSSPPRPQHAPWIYHTALDRY</sequence>
<dbReference type="SUPFAM" id="SSF46785">
    <property type="entry name" value="Winged helix' DNA-binding domain"/>
    <property type="match status" value="1"/>
</dbReference>
<feature type="compositionally biased region" description="Polar residues" evidence="7">
    <location>
        <begin position="284"/>
        <end position="293"/>
    </location>
</feature>
<dbReference type="AlphaFoldDB" id="A0A1V9XJI9"/>
<feature type="domain" description="Fork-head" evidence="8">
    <location>
        <begin position="128"/>
        <end position="222"/>
    </location>
</feature>
<dbReference type="GO" id="GO:0000981">
    <property type="term" value="F:DNA-binding transcription factor activity, RNA polymerase II-specific"/>
    <property type="evidence" value="ECO:0007669"/>
    <property type="project" value="TreeGrafter"/>
</dbReference>
<dbReference type="PROSITE" id="PS50039">
    <property type="entry name" value="FORK_HEAD_3"/>
    <property type="match status" value="1"/>
</dbReference>
<dbReference type="STRING" id="418985.A0A1V9XJI9"/>
<dbReference type="GO" id="GO:0000978">
    <property type="term" value="F:RNA polymerase II cis-regulatory region sequence-specific DNA binding"/>
    <property type="evidence" value="ECO:0007669"/>
    <property type="project" value="TreeGrafter"/>
</dbReference>
<accession>A0A1V9XJI9</accession>
<evidence type="ECO:0000313" key="9">
    <source>
        <dbReference type="EMBL" id="OQR73677.1"/>
    </source>
</evidence>
<dbReference type="InterPro" id="IPR018122">
    <property type="entry name" value="TF_fork_head_CS_1"/>
</dbReference>
<keyword evidence="2" id="KW-0805">Transcription regulation</keyword>
<evidence type="ECO:0000256" key="4">
    <source>
        <dbReference type="ARBA" id="ARBA00023163"/>
    </source>
</evidence>
<dbReference type="PANTHER" id="PTHR11829:SF388">
    <property type="entry name" value="FORK HEAD DOMAIN-CONTAINING PROTEIN L1-RELATED"/>
    <property type="match status" value="1"/>
</dbReference>
<dbReference type="InterPro" id="IPR030456">
    <property type="entry name" value="TF_fork_head_CS_2"/>
</dbReference>
<feature type="DNA-binding region" description="Fork-head" evidence="6">
    <location>
        <begin position="128"/>
        <end position="222"/>
    </location>
</feature>
<dbReference type="SMART" id="SM00339">
    <property type="entry name" value="FH"/>
    <property type="match status" value="1"/>
</dbReference>
<evidence type="ECO:0000256" key="6">
    <source>
        <dbReference type="PROSITE-ProRule" id="PRU00089"/>
    </source>
</evidence>
<protein>
    <recommendedName>
        <fullName evidence="8">Fork-head domain-containing protein</fullName>
    </recommendedName>
</protein>
<dbReference type="InterPro" id="IPR001766">
    <property type="entry name" value="Fork_head_dom"/>
</dbReference>
<comment type="subcellular location">
    <subcellularLocation>
        <location evidence="1 6">Nucleus</location>
    </subcellularLocation>
</comment>
<evidence type="ECO:0000256" key="7">
    <source>
        <dbReference type="SAM" id="MobiDB-lite"/>
    </source>
</evidence>
<keyword evidence="5 6" id="KW-0539">Nucleus</keyword>
<dbReference type="InterPro" id="IPR047514">
    <property type="entry name" value="FH_FOXL1"/>
</dbReference>
<dbReference type="InterPro" id="IPR036388">
    <property type="entry name" value="WH-like_DNA-bd_sf"/>
</dbReference>
<feature type="compositionally biased region" description="Polar residues" evidence="7">
    <location>
        <begin position="239"/>
        <end position="256"/>
    </location>
</feature>
<keyword evidence="4" id="KW-0804">Transcription</keyword>
<dbReference type="OrthoDB" id="5954824at2759"/>